<gene>
    <name evidence="1" type="ORF">GCM10009663_66640</name>
</gene>
<sequence length="122" mass="13084">MSGPVRPYVITGGRSRPSRNVLALESLVSTVPGADLGEAELNREHQRILALCGRLLAIAEIAAHLHLPLSVVKVLVGDLWDLGAVQVLPPATAVHRSPDVPQADRLPTSLLEEVLVGLRQLR</sequence>
<dbReference type="Proteomes" id="UP001499987">
    <property type="component" value="Unassembled WGS sequence"/>
</dbReference>
<dbReference type="PANTHER" id="PTHR36221">
    <property type="entry name" value="DUF742 DOMAIN-CONTAINING PROTEIN"/>
    <property type="match status" value="1"/>
</dbReference>
<evidence type="ECO:0000313" key="2">
    <source>
        <dbReference type="Proteomes" id="UP001499987"/>
    </source>
</evidence>
<evidence type="ECO:0008006" key="3">
    <source>
        <dbReference type="Google" id="ProtNLM"/>
    </source>
</evidence>
<dbReference type="InterPro" id="IPR007995">
    <property type="entry name" value="DUF742"/>
</dbReference>
<dbReference type="RefSeq" id="WP_344627444.1">
    <property type="nucleotide sequence ID" value="NZ_BAAALD010000103.1"/>
</dbReference>
<keyword evidence="2" id="KW-1185">Reference proteome</keyword>
<organism evidence="1 2">
    <name type="scientific">Kitasatospora arboriphila</name>
    <dbReference type="NCBI Taxonomy" id="258052"/>
    <lineage>
        <taxon>Bacteria</taxon>
        <taxon>Bacillati</taxon>
        <taxon>Actinomycetota</taxon>
        <taxon>Actinomycetes</taxon>
        <taxon>Kitasatosporales</taxon>
        <taxon>Streptomycetaceae</taxon>
        <taxon>Kitasatospora</taxon>
    </lineage>
</organism>
<protein>
    <recommendedName>
        <fullName evidence="3">DUF742 domain-containing protein</fullName>
    </recommendedName>
</protein>
<dbReference type="Pfam" id="PF05331">
    <property type="entry name" value="DUF742"/>
    <property type="match status" value="1"/>
</dbReference>
<accession>A0ABN1U473</accession>
<evidence type="ECO:0000313" key="1">
    <source>
        <dbReference type="EMBL" id="GAA1117218.1"/>
    </source>
</evidence>
<reference evidence="1 2" key="1">
    <citation type="journal article" date="2019" name="Int. J. Syst. Evol. Microbiol.">
        <title>The Global Catalogue of Microorganisms (GCM) 10K type strain sequencing project: providing services to taxonomists for standard genome sequencing and annotation.</title>
        <authorList>
            <consortium name="The Broad Institute Genomics Platform"/>
            <consortium name="The Broad Institute Genome Sequencing Center for Infectious Disease"/>
            <person name="Wu L."/>
            <person name="Ma J."/>
        </authorList>
    </citation>
    <scope>NUCLEOTIDE SEQUENCE [LARGE SCALE GENOMIC DNA]</scope>
    <source>
        <strain evidence="1 2">JCM 13002</strain>
    </source>
</reference>
<dbReference type="PANTHER" id="PTHR36221:SF1">
    <property type="entry name" value="DUF742 DOMAIN-CONTAINING PROTEIN"/>
    <property type="match status" value="1"/>
</dbReference>
<proteinExistence type="predicted"/>
<name>A0ABN1U473_9ACTN</name>
<comment type="caution">
    <text evidence="1">The sequence shown here is derived from an EMBL/GenBank/DDBJ whole genome shotgun (WGS) entry which is preliminary data.</text>
</comment>
<dbReference type="EMBL" id="BAAALD010000103">
    <property type="protein sequence ID" value="GAA1117218.1"/>
    <property type="molecule type" value="Genomic_DNA"/>
</dbReference>